<comment type="catalytic activity">
    <reaction evidence="6">
        <text>adenosine 3',5'-bisphosphate + H2O = AMP + phosphate</text>
        <dbReference type="Rhea" id="RHEA:10040"/>
        <dbReference type="ChEBI" id="CHEBI:15377"/>
        <dbReference type="ChEBI" id="CHEBI:43474"/>
        <dbReference type="ChEBI" id="CHEBI:58343"/>
        <dbReference type="ChEBI" id="CHEBI:456215"/>
        <dbReference type="EC" id="3.1.3.7"/>
    </reaction>
</comment>
<feature type="binding site" evidence="6">
    <location>
        <position position="112"/>
    </location>
    <ligand>
        <name>Mg(2+)</name>
        <dbReference type="ChEBI" id="CHEBI:18420"/>
        <label>1</label>
    </ligand>
</feature>
<keyword evidence="3" id="KW-0997">Cell inner membrane</keyword>
<keyword evidence="2 6" id="KW-1003">Cell membrane</keyword>
<keyword evidence="5 6" id="KW-0472">Membrane</keyword>
<dbReference type="EC" id="3.1.3.7" evidence="6"/>
<dbReference type="PANTHER" id="PTHR43028:SF5">
    <property type="entry name" value="3'(2'),5'-BISPHOSPHATE NUCLEOTIDASE 1"/>
    <property type="match status" value="1"/>
</dbReference>
<feature type="binding site" evidence="6">
    <location>
        <begin position="114"/>
        <end position="117"/>
    </location>
    <ligand>
        <name>substrate</name>
    </ligand>
</feature>
<feature type="binding site" evidence="7">
    <location>
        <position position="112"/>
    </location>
    <ligand>
        <name>Mg(2+)</name>
        <dbReference type="ChEBI" id="CHEBI:18420"/>
        <label>1</label>
        <note>catalytic</note>
    </ligand>
</feature>
<reference evidence="8 9" key="1">
    <citation type="journal article" date="2009" name="Appl. Environ. Microbiol.">
        <title>Community genomic and proteomic analyses of chemoautotrophic iron-oxidizing "Leptospirillum rubarum" (Group II) and "Leptospirillum ferrodiazotrophum" (Group III) bacteria in acid mine drainage biofilms.</title>
        <authorList>
            <person name="Goltsman D.S."/>
            <person name="Denef V.J."/>
            <person name="Singer S.W."/>
            <person name="VerBerkmoes N.C."/>
            <person name="Lefsrud M."/>
            <person name="Mueller R.S."/>
            <person name="Dick G.J."/>
            <person name="Sun C.L."/>
            <person name="Wheeler K.E."/>
            <person name="Zemla A."/>
            <person name="Baker B.J."/>
            <person name="Hauser L."/>
            <person name="Land M."/>
            <person name="Shah M.B."/>
            <person name="Thelen M.P."/>
            <person name="Hettich R.L."/>
            <person name="Banfield J.F."/>
        </authorList>
    </citation>
    <scope>NUCLEOTIDE SEQUENCE [LARGE SCALE GENOMIC DNA]</scope>
</reference>
<comment type="subcellular location">
    <subcellularLocation>
        <location evidence="6">Cell membrane</location>
        <topology evidence="6">Peripheral membrane protein</topology>
        <orientation evidence="6">Cytoplasmic side</orientation>
    </subcellularLocation>
</comment>
<dbReference type="PROSITE" id="PS00630">
    <property type="entry name" value="IMP_2"/>
    <property type="match status" value="1"/>
</dbReference>
<feature type="binding site" evidence="6">
    <location>
        <position position="112"/>
    </location>
    <ligand>
        <name>Mg(2+)</name>
        <dbReference type="ChEBI" id="CHEBI:18420"/>
        <label>2</label>
    </ligand>
</feature>
<dbReference type="Gene3D" id="3.30.540.10">
    <property type="entry name" value="Fructose-1,6-Bisphosphatase, subunit A, domain 1"/>
    <property type="match status" value="1"/>
</dbReference>
<evidence type="ECO:0000256" key="5">
    <source>
        <dbReference type="ARBA" id="ARBA00023136"/>
    </source>
</evidence>
<protein>
    <recommendedName>
        <fullName evidence="6">3'(2'),5'-bisphosphate nucleotidase CysQ</fullName>
        <ecNumber evidence="6">3.1.3.7</ecNumber>
    </recommendedName>
    <alternativeName>
        <fullName evidence="6">3'(2'),5-bisphosphonucleoside 3'(2')-phosphohydrolase</fullName>
    </alternativeName>
    <alternativeName>
        <fullName evidence="6">3'-phosphoadenosine 5'-phosphate phosphatase</fullName>
        <shortName evidence="6">PAP phosphatase</shortName>
    </alternativeName>
</protein>
<keyword evidence="6 7" id="KW-0479">Metal-binding</keyword>
<feature type="binding site" evidence="7">
    <location>
        <position position="92"/>
    </location>
    <ligand>
        <name>Mg(2+)</name>
        <dbReference type="ChEBI" id="CHEBI:18420"/>
        <label>1</label>
        <note>catalytic</note>
    </ligand>
</feature>
<accession>C6HV45</accession>
<name>C6HV45_9BACT</name>
<evidence type="ECO:0000256" key="6">
    <source>
        <dbReference type="HAMAP-Rule" id="MF_02095"/>
    </source>
</evidence>
<dbReference type="Pfam" id="PF00459">
    <property type="entry name" value="Inositol_P"/>
    <property type="match status" value="1"/>
</dbReference>
<dbReference type="InterPro" id="IPR000760">
    <property type="entry name" value="Inositol_monophosphatase-like"/>
</dbReference>
<evidence type="ECO:0000256" key="4">
    <source>
        <dbReference type="ARBA" id="ARBA00022801"/>
    </source>
</evidence>
<dbReference type="InterPro" id="IPR020550">
    <property type="entry name" value="Inositol_monophosphatase_CS"/>
</dbReference>
<dbReference type="InterPro" id="IPR006240">
    <property type="entry name" value="CysQ"/>
</dbReference>
<dbReference type="GO" id="GO:0046854">
    <property type="term" value="P:phosphatidylinositol phosphate biosynthetic process"/>
    <property type="evidence" value="ECO:0007669"/>
    <property type="project" value="InterPro"/>
</dbReference>
<feature type="binding site" evidence="6">
    <location>
        <position position="115"/>
    </location>
    <ligand>
        <name>Mg(2+)</name>
        <dbReference type="ChEBI" id="CHEBI:18420"/>
        <label>2</label>
    </ligand>
</feature>
<evidence type="ECO:0000256" key="1">
    <source>
        <dbReference type="ARBA" id="ARBA00005289"/>
    </source>
</evidence>
<comment type="similarity">
    <text evidence="1 6">Belongs to the inositol monophosphatase superfamily. CysQ family.</text>
</comment>
<dbReference type="Gene3D" id="3.40.190.80">
    <property type="match status" value="1"/>
</dbReference>
<feature type="binding site" evidence="6">
    <location>
        <position position="256"/>
    </location>
    <ligand>
        <name>substrate</name>
    </ligand>
</feature>
<dbReference type="GO" id="GO:0050427">
    <property type="term" value="P:3'-phosphoadenosine 5'-phosphosulfate metabolic process"/>
    <property type="evidence" value="ECO:0007669"/>
    <property type="project" value="TreeGrafter"/>
</dbReference>
<evidence type="ECO:0000256" key="7">
    <source>
        <dbReference type="PIRSR" id="PIRSR600760-2"/>
    </source>
</evidence>
<comment type="cofactor">
    <cofactor evidence="6 7">
        <name>Mg(2+)</name>
        <dbReference type="ChEBI" id="CHEBI:18420"/>
    </cofactor>
</comment>
<dbReference type="PRINTS" id="PR00377">
    <property type="entry name" value="IMPHPHTASES"/>
</dbReference>
<comment type="function">
    <text evidence="6">Converts adenosine-3',5'-bisphosphate (PAP) to AMP.</text>
</comment>
<feature type="binding site" evidence="6">
    <location>
        <position position="114"/>
    </location>
    <ligand>
        <name>Mg(2+)</name>
        <dbReference type="ChEBI" id="CHEBI:18420"/>
        <label>1</label>
    </ligand>
</feature>
<evidence type="ECO:0000256" key="3">
    <source>
        <dbReference type="ARBA" id="ARBA00022519"/>
    </source>
</evidence>
<dbReference type="SUPFAM" id="SSF56655">
    <property type="entry name" value="Carbohydrate phosphatase"/>
    <property type="match status" value="1"/>
</dbReference>
<feature type="binding site" evidence="7">
    <location>
        <position position="115"/>
    </location>
    <ligand>
        <name>Mg(2+)</name>
        <dbReference type="ChEBI" id="CHEBI:18420"/>
        <label>1</label>
        <note>catalytic</note>
    </ligand>
</feature>
<dbReference type="AlphaFoldDB" id="C6HV45"/>
<feature type="binding site" evidence="7">
    <location>
        <position position="114"/>
    </location>
    <ligand>
        <name>Mg(2+)</name>
        <dbReference type="ChEBI" id="CHEBI:18420"/>
        <label>1</label>
        <note>catalytic</note>
    </ligand>
</feature>
<dbReference type="GO" id="GO:0000287">
    <property type="term" value="F:magnesium ion binding"/>
    <property type="evidence" value="ECO:0007669"/>
    <property type="project" value="UniProtKB-UniRule"/>
</dbReference>
<keyword evidence="6 7" id="KW-0460">Magnesium</keyword>
<feature type="binding site" evidence="6">
    <location>
        <position position="256"/>
    </location>
    <ligand>
        <name>Mg(2+)</name>
        <dbReference type="ChEBI" id="CHEBI:18420"/>
        <label>2</label>
    </ligand>
</feature>
<feature type="binding site" evidence="6">
    <location>
        <position position="92"/>
    </location>
    <ligand>
        <name>Mg(2+)</name>
        <dbReference type="ChEBI" id="CHEBI:18420"/>
        <label>1</label>
    </ligand>
</feature>
<dbReference type="CDD" id="cd01638">
    <property type="entry name" value="CysQ"/>
    <property type="match status" value="1"/>
</dbReference>
<keyword evidence="4 6" id="KW-0378">Hydrolase</keyword>
<feature type="binding site" evidence="7">
    <location>
        <position position="256"/>
    </location>
    <ligand>
        <name>Mg(2+)</name>
        <dbReference type="ChEBI" id="CHEBI:18420"/>
        <label>1</label>
        <note>catalytic</note>
    </ligand>
</feature>
<evidence type="ECO:0000313" key="9">
    <source>
        <dbReference type="Proteomes" id="UP000009374"/>
    </source>
</evidence>
<dbReference type="InterPro" id="IPR050725">
    <property type="entry name" value="CysQ/Inositol_MonoPase"/>
</dbReference>
<evidence type="ECO:0000256" key="2">
    <source>
        <dbReference type="ARBA" id="ARBA00022475"/>
    </source>
</evidence>
<dbReference type="HAMAP" id="MF_02095">
    <property type="entry name" value="CysQ"/>
    <property type="match status" value="1"/>
</dbReference>
<dbReference type="GO" id="GO:0008441">
    <property type="term" value="F:3'(2'),5'-bisphosphate nucleotidase activity"/>
    <property type="evidence" value="ECO:0007669"/>
    <property type="project" value="UniProtKB-UniRule"/>
</dbReference>
<feature type="binding site" evidence="6">
    <location>
        <position position="92"/>
    </location>
    <ligand>
        <name>substrate</name>
    </ligand>
</feature>
<keyword evidence="9" id="KW-1185">Reference proteome</keyword>
<sequence length="313" mass="34293">MSRPPEEKTAESPYILWKSVNSQTFHSHIARSLGNILVLVQEAGKRILDVYGQKFEVFLKSDLSPLTLADQRSHEVLFEGLPRILDVPVLSEEGRTIEFAERSSWQTFWSADPLDGTKEFVRKSGDFCVSIGLVHDRSPLFGVIYIPVENRVYFGSMDLGGHTLSGDLIPALSGLPAVDVLARSQRLDSDRASAEKEWVLIGSVSHGGEISPEVLKKLRKKHPFSVKSVGSAIKFCRIAEGAADFYPRVGTTMEWDTAGGQAIVESAGGGLISATTGQPLTYNKESLENPDFLCFGGRFAQEYPEMLSLSPGS</sequence>
<gene>
    <name evidence="6" type="primary">cysQ</name>
    <name evidence="8" type="ORF">UBAL3_78920010</name>
</gene>
<proteinExistence type="inferred from homology"/>
<dbReference type="Proteomes" id="UP000009374">
    <property type="component" value="Unassembled WGS sequence"/>
</dbReference>
<dbReference type="GO" id="GO:0005886">
    <property type="term" value="C:plasma membrane"/>
    <property type="evidence" value="ECO:0007669"/>
    <property type="project" value="UniProtKB-SubCell"/>
</dbReference>
<dbReference type="EMBL" id="GG693862">
    <property type="protein sequence ID" value="EES53419.1"/>
    <property type="molecule type" value="Genomic_DNA"/>
</dbReference>
<dbReference type="PANTHER" id="PTHR43028">
    <property type="entry name" value="3'(2'),5'-BISPHOSPHATE NUCLEOTIDASE 1"/>
    <property type="match status" value="1"/>
</dbReference>
<evidence type="ECO:0000313" key="8">
    <source>
        <dbReference type="EMBL" id="EES53419.1"/>
    </source>
</evidence>
<dbReference type="GO" id="GO:0000103">
    <property type="term" value="P:sulfate assimilation"/>
    <property type="evidence" value="ECO:0007669"/>
    <property type="project" value="TreeGrafter"/>
</dbReference>
<organism evidence="8 9">
    <name type="scientific">Leptospirillum ferrodiazotrophum</name>
    <dbReference type="NCBI Taxonomy" id="412449"/>
    <lineage>
        <taxon>Bacteria</taxon>
        <taxon>Pseudomonadati</taxon>
        <taxon>Nitrospirota</taxon>
        <taxon>Nitrospiria</taxon>
        <taxon>Nitrospirales</taxon>
        <taxon>Nitrospiraceae</taxon>
        <taxon>Leptospirillum</taxon>
    </lineage>
</organism>